<organism evidence="1 2">
    <name type="scientific">Leptospira interrogans serovar Lora str. TE 1992</name>
    <dbReference type="NCBI Taxonomy" id="1193028"/>
    <lineage>
        <taxon>Bacteria</taxon>
        <taxon>Pseudomonadati</taxon>
        <taxon>Spirochaetota</taxon>
        <taxon>Spirochaetia</taxon>
        <taxon>Leptospirales</taxon>
        <taxon>Leptospiraceae</taxon>
        <taxon>Leptospira</taxon>
    </lineage>
</organism>
<accession>M3DU84</accession>
<evidence type="ECO:0000313" key="2">
    <source>
        <dbReference type="Proteomes" id="UP000011754"/>
    </source>
</evidence>
<protein>
    <submittedName>
        <fullName evidence="1">Uncharacterized protein</fullName>
    </submittedName>
</protein>
<sequence length="51" mass="6104">MHLEELRYLLVLLQDLKIDSIESELSDLEIINKHLKKYLARVRNGKTRKLN</sequence>
<dbReference type="Proteomes" id="UP000011754">
    <property type="component" value="Unassembled WGS sequence"/>
</dbReference>
<reference evidence="1 2" key="1">
    <citation type="submission" date="2013-01" db="EMBL/GenBank/DDBJ databases">
        <authorList>
            <person name="Harkins D.M."/>
            <person name="Durkin A.S."/>
            <person name="Brinkac L.M."/>
            <person name="Haft D.H."/>
            <person name="Selengut J.D."/>
            <person name="Sanka R."/>
            <person name="DePew J."/>
            <person name="Purushe J."/>
            <person name="Hartskeerl R.A."/>
            <person name="Ahmed A."/>
            <person name="van der Linden H."/>
            <person name="Goris M.G.A."/>
            <person name="Vinetz J.M."/>
            <person name="Sutton G.G."/>
            <person name="Nierman W.C."/>
            <person name="Fouts D.E."/>
        </authorList>
    </citation>
    <scope>NUCLEOTIDE SEQUENCE [LARGE SCALE GENOMIC DNA]</scope>
    <source>
        <strain evidence="1 2">TE 1992</strain>
    </source>
</reference>
<comment type="caution">
    <text evidence="1">The sequence shown here is derived from an EMBL/GenBank/DDBJ whole genome shotgun (WGS) entry which is preliminary data.</text>
</comment>
<dbReference type="AlphaFoldDB" id="M3DU84"/>
<proteinExistence type="predicted"/>
<name>M3DU84_LEPIR</name>
<evidence type="ECO:0000313" key="1">
    <source>
        <dbReference type="EMBL" id="EMF44698.1"/>
    </source>
</evidence>
<dbReference type="EMBL" id="AKWW02000011">
    <property type="protein sequence ID" value="EMF44698.1"/>
    <property type="molecule type" value="Genomic_DNA"/>
</dbReference>
<gene>
    <name evidence="1" type="ORF">LEP1GSC067_2806</name>
</gene>